<feature type="transmembrane region" description="Helical" evidence="7">
    <location>
        <begin position="102"/>
        <end position="126"/>
    </location>
</feature>
<keyword evidence="3 7" id="KW-0812">Transmembrane</keyword>
<feature type="transmembrane region" description="Helical" evidence="7">
    <location>
        <begin position="75"/>
        <end position="96"/>
    </location>
</feature>
<dbReference type="AlphaFoldDB" id="A0A926D9E6"/>
<evidence type="ECO:0000256" key="1">
    <source>
        <dbReference type="ARBA" id="ARBA00004651"/>
    </source>
</evidence>
<feature type="transmembrane region" description="Helical" evidence="7">
    <location>
        <begin position="133"/>
        <end position="155"/>
    </location>
</feature>
<feature type="region of interest" description="Disordered" evidence="6">
    <location>
        <begin position="358"/>
        <end position="398"/>
    </location>
</feature>
<keyword evidence="5 7" id="KW-0472">Membrane</keyword>
<evidence type="ECO:0000256" key="4">
    <source>
        <dbReference type="ARBA" id="ARBA00022989"/>
    </source>
</evidence>
<comment type="caution">
    <text evidence="8">The sequence shown here is derived from an EMBL/GenBank/DDBJ whole genome shotgun (WGS) entry which is preliminary data.</text>
</comment>
<evidence type="ECO:0000313" key="8">
    <source>
        <dbReference type="EMBL" id="MBC8533878.1"/>
    </source>
</evidence>
<dbReference type="InterPro" id="IPR001851">
    <property type="entry name" value="ABC_transp_permease"/>
</dbReference>
<sequence length="398" mass="42609">MKKVNRLGLKKSIRSTLVTFAIVIAAYLIVQILSAGGLLSNSMQGLLIPICTYIILAVSLNLVVGILGELSLGHAGFMSIGAFSSTIFSVCTQDSIQSAWVRFPLALLIGAVMAGIFGFLIGIPVLRLRGDYLAIVTLAFGEIIKNVFNVLFVGYDETGFHVSLKDTADLGLSESGTVVIKGAQGITGIPQDSTFTLGFVLILLTLLIVINLIHSRSGRAIMSIRDNRIAAESVGINVTKYKLMAFVISAAIAGVAGVLYAHNFSTLVAKKFDYNTSILILVFVVLGGLGNIRGSVIAAVILTLLPELLRGMEDYRMLIYAILLIALMIFNQSPQMIALREKLLPHGIAGLFRRKPAPQPAIAEGPEPIPAEDPQEEVAEPIISTDMTPDGDDTEERG</sequence>
<gene>
    <name evidence="8" type="ORF">IAG03_07655</name>
</gene>
<feature type="transmembrane region" description="Helical" evidence="7">
    <location>
        <begin position="278"/>
        <end position="305"/>
    </location>
</feature>
<dbReference type="PANTHER" id="PTHR30482">
    <property type="entry name" value="HIGH-AFFINITY BRANCHED-CHAIN AMINO ACID TRANSPORT SYSTEM PERMEASE"/>
    <property type="match status" value="1"/>
</dbReference>
<organism evidence="8 9">
    <name type="scientific">Yeguia hominis</name>
    <dbReference type="NCBI Taxonomy" id="2763662"/>
    <lineage>
        <taxon>Bacteria</taxon>
        <taxon>Bacillati</taxon>
        <taxon>Bacillota</taxon>
        <taxon>Clostridia</taxon>
        <taxon>Eubacteriales</taxon>
        <taxon>Yeguiaceae</taxon>
        <taxon>Yeguia</taxon>
    </lineage>
</organism>
<keyword evidence="9" id="KW-1185">Reference proteome</keyword>
<proteinExistence type="predicted"/>
<keyword evidence="2" id="KW-1003">Cell membrane</keyword>
<evidence type="ECO:0000256" key="7">
    <source>
        <dbReference type="SAM" id="Phobius"/>
    </source>
</evidence>
<keyword evidence="4 7" id="KW-1133">Transmembrane helix</keyword>
<protein>
    <submittedName>
        <fullName evidence="8">Branched-chain amino acid ABC transporter permease</fullName>
    </submittedName>
</protein>
<dbReference type="GO" id="GO:0015658">
    <property type="term" value="F:branched-chain amino acid transmembrane transporter activity"/>
    <property type="evidence" value="ECO:0007669"/>
    <property type="project" value="InterPro"/>
</dbReference>
<dbReference type="RefSeq" id="WP_249319533.1">
    <property type="nucleotide sequence ID" value="NZ_JACRSN010000010.1"/>
</dbReference>
<reference evidence="8" key="1">
    <citation type="submission" date="2020-08" db="EMBL/GenBank/DDBJ databases">
        <title>Genome public.</title>
        <authorList>
            <person name="Liu C."/>
            <person name="Sun Q."/>
        </authorList>
    </citation>
    <scope>NUCLEOTIDE SEQUENCE</scope>
    <source>
        <strain evidence="8">NSJ-40</strain>
    </source>
</reference>
<dbReference type="Pfam" id="PF02653">
    <property type="entry name" value="BPD_transp_2"/>
    <property type="match status" value="1"/>
</dbReference>
<dbReference type="InterPro" id="IPR043428">
    <property type="entry name" value="LivM-like"/>
</dbReference>
<name>A0A926D9E6_9FIRM</name>
<feature type="transmembrane region" description="Helical" evidence="7">
    <location>
        <begin position="195"/>
        <end position="213"/>
    </location>
</feature>
<feature type="transmembrane region" description="Helical" evidence="7">
    <location>
        <begin position="46"/>
        <end position="68"/>
    </location>
</feature>
<dbReference type="EMBL" id="JACRSN010000010">
    <property type="protein sequence ID" value="MBC8533878.1"/>
    <property type="molecule type" value="Genomic_DNA"/>
</dbReference>
<evidence type="ECO:0000256" key="5">
    <source>
        <dbReference type="ARBA" id="ARBA00023136"/>
    </source>
</evidence>
<dbReference type="PANTHER" id="PTHR30482:SF10">
    <property type="entry name" value="HIGH-AFFINITY BRANCHED-CHAIN AMINO ACID TRANSPORT PROTEIN BRAE"/>
    <property type="match status" value="1"/>
</dbReference>
<evidence type="ECO:0000256" key="2">
    <source>
        <dbReference type="ARBA" id="ARBA00022475"/>
    </source>
</evidence>
<feature type="transmembrane region" description="Helical" evidence="7">
    <location>
        <begin position="12"/>
        <end position="34"/>
    </location>
</feature>
<feature type="transmembrane region" description="Helical" evidence="7">
    <location>
        <begin position="243"/>
        <end position="262"/>
    </location>
</feature>
<comment type="subcellular location">
    <subcellularLocation>
        <location evidence="1">Cell membrane</location>
        <topology evidence="1">Multi-pass membrane protein</topology>
    </subcellularLocation>
</comment>
<feature type="transmembrane region" description="Helical" evidence="7">
    <location>
        <begin position="317"/>
        <end position="334"/>
    </location>
</feature>
<dbReference type="Proteomes" id="UP000651482">
    <property type="component" value="Unassembled WGS sequence"/>
</dbReference>
<dbReference type="CDD" id="cd06581">
    <property type="entry name" value="TM_PBP1_LivM_like"/>
    <property type="match status" value="1"/>
</dbReference>
<evidence type="ECO:0000313" key="9">
    <source>
        <dbReference type="Proteomes" id="UP000651482"/>
    </source>
</evidence>
<accession>A0A926D9E6</accession>
<evidence type="ECO:0000256" key="6">
    <source>
        <dbReference type="SAM" id="MobiDB-lite"/>
    </source>
</evidence>
<evidence type="ECO:0000256" key="3">
    <source>
        <dbReference type="ARBA" id="ARBA00022692"/>
    </source>
</evidence>
<dbReference type="GO" id="GO:0005886">
    <property type="term" value="C:plasma membrane"/>
    <property type="evidence" value="ECO:0007669"/>
    <property type="project" value="UniProtKB-SubCell"/>
</dbReference>
<feature type="compositionally biased region" description="Acidic residues" evidence="6">
    <location>
        <begin position="389"/>
        <end position="398"/>
    </location>
</feature>